<evidence type="ECO:0000256" key="1">
    <source>
        <dbReference type="SAM" id="SignalP"/>
    </source>
</evidence>
<evidence type="ECO:0000313" key="3">
    <source>
        <dbReference type="Proteomes" id="UP001142175"/>
    </source>
</evidence>
<name>A0A9X2SZI6_9BACT</name>
<accession>A0A9X2SZI6</accession>
<dbReference type="RefSeq" id="WP_258422399.1">
    <property type="nucleotide sequence ID" value="NZ_JANSUY010000002.1"/>
</dbReference>
<evidence type="ECO:0000313" key="2">
    <source>
        <dbReference type="EMBL" id="MCR9014523.1"/>
    </source>
</evidence>
<organism evidence="2 3">
    <name type="scientific">Aquiflexum gelatinilyticum</name>
    <dbReference type="NCBI Taxonomy" id="2961943"/>
    <lineage>
        <taxon>Bacteria</taxon>
        <taxon>Pseudomonadati</taxon>
        <taxon>Bacteroidota</taxon>
        <taxon>Cytophagia</taxon>
        <taxon>Cytophagales</taxon>
        <taxon>Cyclobacteriaceae</taxon>
        <taxon>Aquiflexum</taxon>
    </lineage>
</organism>
<protein>
    <recommendedName>
        <fullName evidence="4">Outer membrane protein beta-barrel domain-containing protein</fullName>
    </recommendedName>
</protein>
<evidence type="ECO:0008006" key="4">
    <source>
        <dbReference type="Google" id="ProtNLM"/>
    </source>
</evidence>
<feature type="chain" id="PRO_5040925228" description="Outer membrane protein beta-barrel domain-containing protein" evidence="1">
    <location>
        <begin position="24"/>
        <end position="303"/>
    </location>
</feature>
<keyword evidence="3" id="KW-1185">Reference proteome</keyword>
<dbReference type="AlphaFoldDB" id="A0A9X2SZI6"/>
<keyword evidence="1" id="KW-0732">Signal</keyword>
<comment type="caution">
    <text evidence="2">The sequence shown here is derived from an EMBL/GenBank/DDBJ whole genome shotgun (WGS) entry which is preliminary data.</text>
</comment>
<dbReference type="Proteomes" id="UP001142175">
    <property type="component" value="Unassembled WGS sequence"/>
</dbReference>
<gene>
    <name evidence="2" type="ORF">NU887_05710</name>
</gene>
<proteinExistence type="predicted"/>
<dbReference type="EMBL" id="JANSUY010000002">
    <property type="protein sequence ID" value="MCR9014523.1"/>
    <property type="molecule type" value="Genomic_DNA"/>
</dbReference>
<reference evidence="2" key="1">
    <citation type="submission" date="2022-08" db="EMBL/GenBank/DDBJ databases">
        <authorList>
            <person name="Zhang D."/>
        </authorList>
    </citation>
    <scope>NUCLEOTIDE SEQUENCE</scope>
    <source>
        <strain evidence="2">XJ19-11</strain>
    </source>
</reference>
<sequence>MKCLRRILFLAILPFVITISVNAQDLTFLDLDAQVQSAINNGEWLRVLELAKSQIKSDVEREEGYYYSALAFYNLGKNKMAKPYMNHLRKMDQTELDPKIKELHDRLNSGENKGIKETFFLNYDPKKGIRLYDRSFLSFSYDSKLPFGIAVGSINHHGIATYLQVRGNSEILTKSGEITVRSNGNIYGTQNKDSEATGKIRKGTAEFVMGVTWKIHQPLWWYAGAGLNHSREFWEVTIFEENGNSLGEIWARNTEINLNQALVESGFILDFNGFNLRGGTSLVGFDFSKIRYNMGIGFSFKRK</sequence>
<feature type="signal peptide" evidence="1">
    <location>
        <begin position="1"/>
        <end position="23"/>
    </location>
</feature>